<dbReference type="CDD" id="cd09741">
    <property type="entry name" value="Csx1_III-U"/>
    <property type="match status" value="1"/>
</dbReference>
<dbReference type="NCBIfam" id="TIGR02584">
    <property type="entry name" value="cas_NE0113"/>
    <property type="match status" value="1"/>
</dbReference>
<evidence type="ECO:0000313" key="3">
    <source>
        <dbReference type="Proteomes" id="UP000244110"/>
    </source>
</evidence>
<reference evidence="2 3" key="1">
    <citation type="submission" date="2018-04" db="EMBL/GenBank/DDBJ databases">
        <title>Active sludge and wastewater microbial communities from Klosterneuburg, Austria.</title>
        <authorList>
            <person name="Wagner M."/>
        </authorList>
    </citation>
    <scope>NUCLEOTIDE SEQUENCE [LARGE SCALE GENOMIC DNA]</scope>
    <source>
        <strain evidence="2 3">Nm4</strain>
    </source>
</reference>
<protein>
    <submittedName>
        <fullName evidence="2">CRISPR-associated Csx6 family protein</fullName>
    </submittedName>
</protein>
<accession>A0A2T5IUF7</accession>
<dbReference type="RefSeq" id="WP_107786232.1">
    <property type="nucleotide sequence ID" value="NZ_QAOL01000005.1"/>
</dbReference>
<dbReference type="EMBL" id="QAOL01000005">
    <property type="protein sequence ID" value="PTQ87497.1"/>
    <property type="molecule type" value="Genomic_DNA"/>
</dbReference>
<proteinExistence type="predicted"/>
<dbReference type="InterPro" id="IPR019092">
    <property type="entry name" value="SSO2081-like_dom"/>
</dbReference>
<organism evidence="2 3">
    <name type="scientific">Nitrosomonas ureae</name>
    <dbReference type="NCBI Taxonomy" id="44577"/>
    <lineage>
        <taxon>Bacteria</taxon>
        <taxon>Pseudomonadati</taxon>
        <taxon>Pseudomonadota</taxon>
        <taxon>Betaproteobacteria</taxon>
        <taxon>Nitrosomonadales</taxon>
        <taxon>Nitrosomonadaceae</taxon>
        <taxon>Nitrosomonas</taxon>
    </lineage>
</organism>
<dbReference type="InterPro" id="IPR013413">
    <property type="entry name" value="CRISPR-assoc_prot_NE0113"/>
</dbReference>
<name>A0A2T5IUF7_9PROT</name>
<dbReference type="AlphaFoldDB" id="A0A2T5IUF7"/>
<gene>
    <name evidence="2" type="ORF">C8R28_1005104</name>
</gene>
<comment type="caution">
    <text evidence="2">The sequence shown here is derived from an EMBL/GenBank/DDBJ whole genome shotgun (WGS) entry which is preliminary data.</text>
</comment>
<dbReference type="Pfam" id="PF09623">
    <property type="entry name" value="Cas_NE0113"/>
    <property type="match status" value="1"/>
</dbReference>
<evidence type="ECO:0000313" key="2">
    <source>
        <dbReference type="EMBL" id="PTQ87497.1"/>
    </source>
</evidence>
<evidence type="ECO:0000259" key="1">
    <source>
        <dbReference type="Pfam" id="PF09623"/>
    </source>
</evidence>
<dbReference type="Proteomes" id="UP000244110">
    <property type="component" value="Unassembled WGS sequence"/>
</dbReference>
<feature type="domain" description="CRISPR system ring nuclease SSO2081-like" evidence="1">
    <location>
        <begin position="14"/>
        <end position="226"/>
    </location>
</feature>
<sequence length="371" mass="41373">MTTQSILLAVTGLTPQVVTETLFALHDQGEQLPSAVHILTTAEGCQRARLTLINDGWLARFCRDYHLQQPEFTETSIHVLQQTNGEPLADIRTQADNRAMADAITEWIRTFTADPHTDLHVSIAGGRKTMGFYAGYALSLYGRARDRLSHVLVSPDYESHPQFYYPTPYSHVIYGNDPSRKPLDTQNAEVMLADIAFVRLRHGLDQALLEGKASFSQSVAAAQQALGPPHLIINPKPRQFIAHGKPVKLSPADLAFYLWLLDRQQTGLPAPSCPSDGAPDEMYASQFLQNYRRINGELGGADRTIDTLKDGMSKTFFEQRKSRINKTLTQTLAYAAQPYLIAPEGKRPRTTYRINLSIEQIQIIHSTGNMA</sequence>